<dbReference type="GO" id="GO:0009432">
    <property type="term" value="P:SOS response"/>
    <property type="evidence" value="ECO:0007669"/>
    <property type="project" value="TreeGrafter"/>
</dbReference>
<dbReference type="GO" id="GO:0046872">
    <property type="term" value="F:metal ion binding"/>
    <property type="evidence" value="ECO:0007669"/>
    <property type="project" value="InterPro"/>
</dbReference>
<dbReference type="GO" id="GO:0005737">
    <property type="term" value="C:cytoplasm"/>
    <property type="evidence" value="ECO:0007669"/>
    <property type="project" value="TreeGrafter"/>
</dbReference>
<keyword evidence="1" id="KW-0067">ATP-binding</keyword>
<dbReference type="SUPFAM" id="SSF56059">
    <property type="entry name" value="Glutathione synthetase ATP-binding domain-like"/>
    <property type="match status" value="1"/>
</dbReference>
<reference evidence="3 4" key="1">
    <citation type="submission" date="2019-03" db="EMBL/GenBank/DDBJ databases">
        <title>Genome sequence of Sphingomonas sp. 17J27-24.</title>
        <authorList>
            <person name="Kim M."/>
            <person name="Maeng S."/>
            <person name="Sathiyaraj S."/>
        </authorList>
    </citation>
    <scope>NUCLEOTIDE SEQUENCE [LARGE SCALE GENOMIC DNA]</scope>
    <source>
        <strain evidence="3 4">17J27-24</strain>
    </source>
</reference>
<dbReference type="PANTHER" id="PTHR21621">
    <property type="entry name" value="RIBOSOMAL PROTEIN S6 MODIFICATION PROTEIN"/>
    <property type="match status" value="1"/>
</dbReference>
<dbReference type="InterPro" id="IPR011761">
    <property type="entry name" value="ATP-grasp"/>
</dbReference>
<name>A0A4Y8ZW79_9SPHN</name>
<evidence type="ECO:0000256" key="1">
    <source>
        <dbReference type="PROSITE-ProRule" id="PRU00409"/>
    </source>
</evidence>
<organism evidence="3 4">
    <name type="scientific">Sphingomonas parva</name>
    <dbReference type="NCBI Taxonomy" id="2555898"/>
    <lineage>
        <taxon>Bacteria</taxon>
        <taxon>Pseudomonadati</taxon>
        <taxon>Pseudomonadota</taxon>
        <taxon>Alphaproteobacteria</taxon>
        <taxon>Sphingomonadales</taxon>
        <taxon>Sphingomonadaceae</taxon>
        <taxon>Sphingomonas</taxon>
    </lineage>
</organism>
<keyword evidence="4" id="KW-1185">Reference proteome</keyword>
<protein>
    <submittedName>
        <fullName evidence="3">Alpha-L-glutamate ligase</fullName>
    </submittedName>
</protein>
<dbReference type="Proteomes" id="UP000298213">
    <property type="component" value="Unassembled WGS sequence"/>
</dbReference>
<dbReference type="Gene3D" id="3.30.1490.20">
    <property type="entry name" value="ATP-grasp fold, A domain"/>
    <property type="match status" value="1"/>
</dbReference>
<proteinExistence type="predicted"/>
<evidence type="ECO:0000259" key="2">
    <source>
        <dbReference type="PROSITE" id="PS50975"/>
    </source>
</evidence>
<sequence>MTADLAILYEHPLWFEPLFAALERRGVSFVKIPLGDHHFDPGRSPPPAPVILSRVAMSGFLREPEHPIFYAEALLDHWRRQGATVLNGADLLAIDTSKARQLSLITGLGYAIPETRAVHRGRDLLAAAEGMAFPLLVKANIGGAGAGIVRYASRDELAQSISDRTLPESIDMVLLLQDYVPPRGGTIMRIETLGGRFLYALEVESKGDAFDLCPADACLVQPGRAAIGMRAVTPPAELIEAAERIAAACGMDVGGVEVVIDDRDGTPRFYDINGLSNFVAKPLDVLGWDPHERLVDALEAAIAAARIRKDAA</sequence>
<dbReference type="OrthoDB" id="4789744at2"/>
<dbReference type="EMBL" id="SPDV01000010">
    <property type="protein sequence ID" value="TFI58959.1"/>
    <property type="molecule type" value="Genomic_DNA"/>
</dbReference>
<accession>A0A4Y8ZW79</accession>
<dbReference type="GO" id="GO:0018169">
    <property type="term" value="F:ribosomal S6-glutamic acid ligase activity"/>
    <property type="evidence" value="ECO:0007669"/>
    <property type="project" value="TreeGrafter"/>
</dbReference>
<feature type="domain" description="ATP-grasp" evidence="2">
    <location>
        <begin position="102"/>
        <end position="299"/>
    </location>
</feature>
<comment type="caution">
    <text evidence="3">The sequence shown here is derived from an EMBL/GenBank/DDBJ whole genome shotgun (WGS) entry which is preliminary data.</text>
</comment>
<keyword evidence="3" id="KW-0436">Ligase</keyword>
<keyword evidence="1" id="KW-0547">Nucleotide-binding</keyword>
<dbReference type="Gene3D" id="3.30.470.20">
    <property type="entry name" value="ATP-grasp fold, B domain"/>
    <property type="match status" value="1"/>
</dbReference>
<evidence type="ECO:0000313" key="3">
    <source>
        <dbReference type="EMBL" id="TFI58959.1"/>
    </source>
</evidence>
<dbReference type="GO" id="GO:0005524">
    <property type="term" value="F:ATP binding"/>
    <property type="evidence" value="ECO:0007669"/>
    <property type="project" value="UniProtKB-UniRule"/>
</dbReference>
<evidence type="ECO:0000313" key="4">
    <source>
        <dbReference type="Proteomes" id="UP000298213"/>
    </source>
</evidence>
<dbReference type="AlphaFoldDB" id="A0A4Y8ZW79"/>
<dbReference type="InterPro" id="IPR013815">
    <property type="entry name" value="ATP_grasp_subdomain_1"/>
</dbReference>
<dbReference type="RefSeq" id="WP_135085046.1">
    <property type="nucleotide sequence ID" value="NZ_SPDV01000010.1"/>
</dbReference>
<dbReference type="PANTHER" id="PTHR21621:SF0">
    <property type="entry name" value="BETA-CITRYLGLUTAMATE SYNTHASE B-RELATED"/>
    <property type="match status" value="1"/>
</dbReference>
<gene>
    <name evidence="3" type="ORF">E2493_06795</name>
</gene>
<dbReference type="PROSITE" id="PS50975">
    <property type="entry name" value="ATP_GRASP"/>
    <property type="match status" value="1"/>
</dbReference>